<evidence type="ECO:0000256" key="7">
    <source>
        <dbReference type="ARBA" id="ARBA00022917"/>
    </source>
</evidence>
<dbReference type="NCBIfam" id="NF002436">
    <property type="entry name" value="PRK01584.1"/>
    <property type="match status" value="1"/>
</dbReference>
<dbReference type="PRINTS" id="PR00980">
    <property type="entry name" value="TRNASYNTHALA"/>
</dbReference>
<dbReference type="InterPro" id="IPR018162">
    <property type="entry name" value="Ala-tRNA-ligase_IIc_anticod-bd"/>
</dbReference>
<evidence type="ECO:0000256" key="5">
    <source>
        <dbReference type="ARBA" id="ARBA00022840"/>
    </source>
</evidence>
<dbReference type="InterPro" id="IPR002318">
    <property type="entry name" value="Ala-tRNA-lgiase_IIc"/>
</dbReference>
<dbReference type="PANTHER" id="PTHR11777">
    <property type="entry name" value="ALANYL-TRNA SYNTHETASE"/>
    <property type="match status" value="1"/>
</dbReference>
<dbReference type="GO" id="GO:0002161">
    <property type="term" value="F:aminoacyl-tRNA deacylase activity"/>
    <property type="evidence" value="ECO:0007669"/>
    <property type="project" value="TreeGrafter"/>
</dbReference>
<dbReference type="InterPro" id="IPR023033">
    <property type="entry name" value="Ala_tRNA_ligase_euk/bac"/>
</dbReference>
<evidence type="ECO:0000256" key="8">
    <source>
        <dbReference type="ARBA" id="ARBA00023146"/>
    </source>
</evidence>
<evidence type="ECO:0000256" key="4">
    <source>
        <dbReference type="ARBA" id="ARBA00022741"/>
    </source>
</evidence>
<feature type="binding site" evidence="9">
    <location>
        <position position="564"/>
    </location>
    <ligand>
        <name>Zn(2+)</name>
        <dbReference type="ChEBI" id="CHEBI:29105"/>
    </ligand>
</feature>
<name>A0A2H0VAI1_9BACT</name>
<evidence type="ECO:0000256" key="9">
    <source>
        <dbReference type="HAMAP-Rule" id="MF_00036"/>
    </source>
</evidence>
<dbReference type="GO" id="GO:0005524">
    <property type="term" value="F:ATP binding"/>
    <property type="evidence" value="ECO:0007669"/>
    <property type="project" value="UniProtKB-UniRule"/>
</dbReference>
<dbReference type="Proteomes" id="UP000230922">
    <property type="component" value="Unassembled WGS sequence"/>
</dbReference>
<dbReference type="Pfam" id="PF07973">
    <property type="entry name" value="tRNA_SAD"/>
    <property type="match status" value="1"/>
</dbReference>
<comment type="similarity">
    <text evidence="1 9">Belongs to the class-II aminoacyl-tRNA synthetase family.</text>
</comment>
<dbReference type="Gene3D" id="3.30.930.10">
    <property type="entry name" value="Bira Bifunctional Protein, Domain 2"/>
    <property type="match status" value="1"/>
</dbReference>
<keyword evidence="7 9" id="KW-0648">Protein biosynthesis</keyword>
<dbReference type="InterPro" id="IPR012947">
    <property type="entry name" value="tRNA_SAD"/>
</dbReference>
<feature type="binding site" evidence="9">
    <location>
        <position position="560"/>
    </location>
    <ligand>
        <name>Zn(2+)</name>
        <dbReference type="ChEBI" id="CHEBI:29105"/>
    </ligand>
</feature>
<dbReference type="InterPro" id="IPR045864">
    <property type="entry name" value="aa-tRNA-synth_II/BPL/LPL"/>
</dbReference>
<dbReference type="CDD" id="cd00673">
    <property type="entry name" value="AlaRS_core"/>
    <property type="match status" value="1"/>
</dbReference>
<keyword evidence="3 9" id="KW-0436">Ligase</keyword>
<dbReference type="GO" id="GO:0005737">
    <property type="term" value="C:cytoplasm"/>
    <property type="evidence" value="ECO:0007669"/>
    <property type="project" value="UniProtKB-SubCell"/>
</dbReference>
<dbReference type="InterPro" id="IPR018164">
    <property type="entry name" value="Ala-tRNA-synth_IIc_N"/>
</dbReference>
<keyword evidence="9" id="KW-0963">Cytoplasm</keyword>
<dbReference type="InterPro" id="IPR018163">
    <property type="entry name" value="Thr/Ala-tRNA-synth_IIc_edit"/>
</dbReference>
<dbReference type="GO" id="GO:0006419">
    <property type="term" value="P:alanyl-tRNA aminoacylation"/>
    <property type="evidence" value="ECO:0007669"/>
    <property type="project" value="UniProtKB-UniRule"/>
</dbReference>
<dbReference type="PANTHER" id="PTHR11777:SF9">
    <property type="entry name" value="ALANINE--TRNA LIGASE, CYTOPLASMIC"/>
    <property type="match status" value="1"/>
</dbReference>
<comment type="domain">
    <text evidence="9">Consists of three domains; the N-terminal catalytic domain, the editing domain and the C-terminal C-Ala domain. The editing domain removes incorrectly charged amino acids, while the C-Ala domain, along with tRNA(Ala), serves as a bridge to cooperatively bring together the editing and aminoacylation centers thus stimulating deacylation of misacylated tRNAs.</text>
</comment>
<evidence type="ECO:0000256" key="3">
    <source>
        <dbReference type="ARBA" id="ARBA00022598"/>
    </source>
</evidence>
<evidence type="ECO:0000259" key="10">
    <source>
        <dbReference type="PROSITE" id="PS50860"/>
    </source>
</evidence>
<dbReference type="HAMAP" id="MF_00036_B">
    <property type="entry name" value="Ala_tRNA_synth_B"/>
    <property type="match status" value="1"/>
</dbReference>
<protein>
    <recommendedName>
        <fullName evidence="9">Alanine--tRNA ligase</fullName>
        <ecNumber evidence="9">6.1.1.7</ecNumber>
    </recommendedName>
    <alternativeName>
        <fullName evidence="9">Alanyl-tRNA synthetase</fullName>
        <shortName evidence="9">AlaRS</shortName>
    </alternativeName>
</protein>
<feature type="binding site" evidence="9">
    <location>
        <position position="452"/>
    </location>
    <ligand>
        <name>Zn(2+)</name>
        <dbReference type="ChEBI" id="CHEBI:29105"/>
    </ligand>
</feature>
<keyword evidence="9" id="KW-0862">Zinc</keyword>
<evidence type="ECO:0000256" key="2">
    <source>
        <dbReference type="ARBA" id="ARBA00022555"/>
    </source>
</evidence>
<dbReference type="SUPFAM" id="SSF101353">
    <property type="entry name" value="Putative anticodon-binding domain of alanyl-tRNA synthetase (AlaRS)"/>
    <property type="match status" value="1"/>
</dbReference>
<dbReference type="Gene3D" id="3.30.980.10">
    <property type="entry name" value="Threonyl-trna Synthetase, Chain A, domain 2"/>
    <property type="match status" value="1"/>
</dbReference>
<comment type="function">
    <text evidence="9">Catalyzes the attachment of alanine to tRNA(Ala) in a two-step reaction: alanine is first activated by ATP to form Ala-AMP and then transferred to the acceptor end of tRNA(Ala). Also edits incorrectly charged Ser-tRNA(Ala) and Gly-tRNA(Ala) via its editing domain.</text>
</comment>
<gene>
    <name evidence="9" type="primary">alaS</name>
    <name evidence="11" type="ORF">COT92_02815</name>
</gene>
<dbReference type="EC" id="6.1.1.7" evidence="9"/>
<keyword evidence="2 9" id="KW-0820">tRNA-binding</keyword>
<evidence type="ECO:0000313" key="11">
    <source>
        <dbReference type="EMBL" id="PIR96112.1"/>
    </source>
</evidence>
<dbReference type="SUPFAM" id="SSF55681">
    <property type="entry name" value="Class II aaRS and biotin synthetases"/>
    <property type="match status" value="1"/>
</dbReference>
<dbReference type="EMBL" id="PFAK01000046">
    <property type="protein sequence ID" value="PIR96112.1"/>
    <property type="molecule type" value="Genomic_DNA"/>
</dbReference>
<sequence length="594" mass="67366">MAKITAQQLREKYLNFFQSKNHTIIPSASLVPADDPSILFTTAGMHPLVPFLMGEKHPGGSRVVNAQKCVRTGDIDEVGDNTHLTFFEMLGNWSFGDYFKKEAIEWSWEFLTSAKHLNLDKNRLAFSVFAGDEDAPRDEESAQIWESLGVAKHRLAFLPKKNNWWIAGETGPCGPDTEMFFWTDAGSEPALPFQDHYEDPRWVEIWNDVFMQYNKTAGGKYEPLEQKNVDTGMGLDRVLAVLNGQTSVYDTELFKPMFDVIGLRNEILSGGEVAKARIILDHIRASVFITADGVEPSNKDRGYVLRRLLRRAMVYARVLNLQATWLKALIGQVITVYASAYPQLVENSNKIFEIIESEQAKFGKTLEKGLREFRKLVSDEDGLTGKEAFDLYQTYGFPWELTRELMAGEGKEVIKEEFEQEFKKHQELSRTASAGQFKGGLASHSKKIIRLHTVTHLMNAALREVLGKDVWQKGSNITEERTRFDFTHGRKMTPEEITAVEELVNGWIKRDLKVKKEIMPLEEAKKLEAIGVFGEKYADEVSIYSVYDPSTDEIISREFCGGPHVEHTSTIGNFKIKKEEASSSGVRRIKAIVE</sequence>
<dbReference type="Gene3D" id="3.30.54.20">
    <property type="match status" value="1"/>
</dbReference>
<keyword evidence="5 9" id="KW-0067">ATP-binding</keyword>
<keyword evidence="8 9" id="KW-0030">Aminoacyl-tRNA synthetase</keyword>
<evidence type="ECO:0000256" key="6">
    <source>
        <dbReference type="ARBA" id="ARBA00022884"/>
    </source>
</evidence>
<evidence type="ECO:0000256" key="1">
    <source>
        <dbReference type="ARBA" id="ARBA00008226"/>
    </source>
</evidence>
<dbReference type="GO" id="GO:0000049">
    <property type="term" value="F:tRNA binding"/>
    <property type="evidence" value="ECO:0007669"/>
    <property type="project" value="UniProtKB-KW"/>
</dbReference>
<comment type="subcellular location">
    <subcellularLocation>
        <location evidence="9">Cytoplasm</location>
    </subcellularLocation>
</comment>
<dbReference type="NCBIfam" id="TIGR00344">
    <property type="entry name" value="alaS"/>
    <property type="match status" value="1"/>
</dbReference>
<evidence type="ECO:0000313" key="12">
    <source>
        <dbReference type="Proteomes" id="UP000230922"/>
    </source>
</evidence>
<dbReference type="InterPro" id="IPR050058">
    <property type="entry name" value="Ala-tRNA_ligase"/>
</dbReference>
<dbReference type="GO" id="GO:0008270">
    <property type="term" value="F:zinc ion binding"/>
    <property type="evidence" value="ECO:0007669"/>
    <property type="project" value="UniProtKB-UniRule"/>
</dbReference>
<comment type="caution">
    <text evidence="11">The sequence shown here is derived from an EMBL/GenBank/DDBJ whole genome shotgun (WGS) entry which is preliminary data.</text>
</comment>
<dbReference type="Pfam" id="PF01411">
    <property type="entry name" value="tRNA-synt_2c"/>
    <property type="match status" value="1"/>
</dbReference>
<comment type="catalytic activity">
    <reaction evidence="9">
        <text>tRNA(Ala) + L-alanine + ATP = L-alanyl-tRNA(Ala) + AMP + diphosphate</text>
        <dbReference type="Rhea" id="RHEA:12540"/>
        <dbReference type="Rhea" id="RHEA-COMP:9657"/>
        <dbReference type="Rhea" id="RHEA-COMP:9923"/>
        <dbReference type="ChEBI" id="CHEBI:30616"/>
        <dbReference type="ChEBI" id="CHEBI:33019"/>
        <dbReference type="ChEBI" id="CHEBI:57972"/>
        <dbReference type="ChEBI" id="CHEBI:78442"/>
        <dbReference type="ChEBI" id="CHEBI:78497"/>
        <dbReference type="ChEBI" id="CHEBI:456215"/>
        <dbReference type="EC" id="6.1.1.7"/>
    </reaction>
</comment>
<organism evidence="11 12">
    <name type="scientific">Candidatus Doudnabacteria bacterium CG10_big_fil_rev_8_21_14_0_10_42_18</name>
    <dbReference type="NCBI Taxonomy" id="1974552"/>
    <lineage>
        <taxon>Bacteria</taxon>
        <taxon>Candidatus Doudnaibacteriota</taxon>
    </lineage>
</organism>
<feature type="domain" description="Alanyl-transfer RNA synthetases family profile" evidence="10">
    <location>
        <begin position="4"/>
        <end position="594"/>
    </location>
</feature>
<feature type="binding site" evidence="9">
    <location>
        <position position="456"/>
    </location>
    <ligand>
        <name>Zn(2+)</name>
        <dbReference type="ChEBI" id="CHEBI:29105"/>
    </ligand>
</feature>
<dbReference type="AlphaFoldDB" id="A0A2H0VAI1"/>
<dbReference type="InterPro" id="IPR018165">
    <property type="entry name" value="Ala-tRNA-synth_IIc_core"/>
</dbReference>
<keyword evidence="4 9" id="KW-0547">Nucleotide-binding</keyword>
<dbReference type="GO" id="GO:0004813">
    <property type="term" value="F:alanine-tRNA ligase activity"/>
    <property type="evidence" value="ECO:0007669"/>
    <property type="project" value="UniProtKB-UniRule"/>
</dbReference>
<comment type="cofactor">
    <cofactor evidence="9">
        <name>Zn(2+)</name>
        <dbReference type="ChEBI" id="CHEBI:29105"/>
    </cofactor>
    <text evidence="9">Binds 1 zinc ion per subunit.</text>
</comment>
<dbReference type="SUPFAM" id="SSF55186">
    <property type="entry name" value="ThrRS/AlaRS common domain"/>
    <property type="match status" value="1"/>
</dbReference>
<dbReference type="SMART" id="SM00863">
    <property type="entry name" value="tRNA_SAD"/>
    <property type="match status" value="1"/>
</dbReference>
<reference evidence="12" key="1">
    <citation type="submission" date="2017-09" db="EMBL/GenBank/DDBJ databases">
        <title>Depth-based differentiation of microbial function through sediment-hosted aquifers and enrichment of novel symbionts in the deep terrestrial subsurface.</title>
        <authorList>
            <person name="Probst A.J."/>
            <person name="Ladd B."/>
            <person name="Jarett J.K."/>
            <person name="Geller-Mcgrath D.E."/>
            <person name="Sieber C.M.K."/>
            <person name="Emerson J.B."/>
            <person name="Anantharaman K."/>
            <person name="Thomas B.C."/>
            <person name="Malmstrom R."/>
            <person name="Stieglmeier M."/>
            <person name="Klingl A."/>
            <person name="Woyke T."/>
            <person name="Ryan C.M."/>
            <person name="Banfield J.F."/>
        </authorList>
    </citation>
    <scope>NUCLEOTIDE SEQUENCE [LARGE SCALE GENOMIC DNA]</scope>
</reference>
<proteinExistence type="inferred from homology"/>
<accession>A0A2H0VAI1</accession>
<dbReference type="FunFam" id="3.30.980.10:FF:000004">
    <property type="entry name" value="Alanine--tRNA ligase, cytoplasmic"/>
    <property type="match status" value="1"/>
</dbReference>
<dbReference type="PROSITE" id="PS50860">
    <property type="entry name" value="AA_TRNA_LIGASE_II_ALA"/>
    <property type="match status" value="1"/>
</dbReference>
<keyword evidence="9" id="KW-0479">Metal-binding</keyword>
<keyword evidence="6 9" id="KW-0694">RNA-binding</keyword>